<dbReference type="AlphaFoldDB" id="A0AAV3BSN9"/>
<reference evidence="2 3" key="1">
    <citation type="submission" date="2007-07" db="EMBL/GenBank/DDBJ databases">
        <title>Annotation of Clostridium perfringens B str. ATCC 3626.</title>
        <authorList>
            <person name="Paulsen I."/>
            <person name="Sebastian Y."/>
        </authorList>
    </citation>
    <scope>NUCLEOTIDE SEQUENCE [LARGE SCALE GENOMIC DNA]</scope>
    <source>
        <strain evidence="3">B str. ATCC 3626</strain>
    </source>
</reference>
<gene>
    <name evidence="2" type="ORF">AC1_0648</name>
</gene>
<evidence type="ECO:0000256" key="1">
    <source>
        <dbReference type="SAM" id="Phobius"/>
    </source>
</evidence>
<evidence type="ECO:0000313" key="2">
    <source>
        <dbReference type="EMBL" id="EDT23854.1"/>
    </source>
</evidence>
<organism evidence="2 3">
    <name type="scientific">Clostridium perfringens B str. ATCC 3626</name>
    <dbReference type="NCBI Taxonomy" id="451754"/>
    <lineage>
        <taxon>Bacteria</taxon>
        <taxon>Bacillati</taxon>
        <taxon>Bacillota</taxon>
        <taxon>Clostridia</taxon>
        <taxon>Eubacteriales</taxon>
        <taxon>Clostridiaceae</taxon>
        <taxon>Clostridium</taxon>
    </lineage>
</organism>
<keyword evidence="1" id="KW-0472">Membrane</keyword>
<dbReference type="Proteomes" id="UP000004342">
    <property type="component" value="Unassembled WGS sequence"/>
</dbReference>
<feature type="transmembrane region" description="Helical" evidence="1">
    <location>
        <begin position="88"/>
        <end position="111"/>
    </location>
</feature>
<keyword evidence="1" id="KW-1133">Transmembrane helix</keyword>
<comment type="caution">
    <text evidence="2">The sequence shown here is derived from an EMBL/GenBank/DDBJ whole genome shotgun (WGS) entry which is preliminary data.</text>
</comment>
<feature type="transmembrane region" description="Helical" evidence="1">
    <location>
        <begin position="56"/>
        <end position="76"/>
    </location>
</feature>
<feature type="transmembrane region" description="Helical" evidence="1">
    <location>
        <begin position="147"/>
        <end position="167"/>
    </location>
</feature>
<name>A0AAV3BSN9_CLOPF</name>
<feature type="transmembrane region" description="Helical" evidence="1">
    <location>
        <begin position="179"/>
        <end position="200"/>
    </location>
</feature>
<sequence length="279" mass="29943">MICPSFISNVPTSLFISYPLGAEISSNVYFPSSKVNLFPSLLEVNSITFPSLNPSVQVIFILAPSITLPVVTSVLVKIKSPCFLSSLRLAFVISPSFISNVPTSLFILYPLGAEVSSNVYFPSSKVNLFPSFEEVKSITFPFDKPSVQVIFILAPSITLPSVTSVLVKIKSPCFLSSLRLAFVISPSFISNVPTSLFILYPSGANVSSNVYFPSGSVNLLPSLEEVNSMFICLFCGSNPVILTLAPSIESPVVTSVLLKSNSPVFTVLATSIFSNCPSL</sequence>
<keyword evidence="1" id="KW-0812">Transmembrane</keyword>
<dbReference type="EMBL" id="ABDV01000012">
    <property type="protein sequence ID" value="EDT23854.1"/>
    <property type="molecule type" value="Genomic_DNA"/>
</dbReference>
<proteinExistence type="predicted"/>
<accession>A0AAV3BSN9</accession>
<protein>
    <submittedName>
        <fullName evidence="2">BspA-related protein</fullName>
    </submittedName>
</protein>
<evidence type="ECO:0000313" key="3">
    <source>
        <dbReference type="Proteomes" id="UP000004342"/>
    </source>
</evidence>